<evidence type="ECO:0000256" key="2">
    <source>
        <dbReference type="SAM" id="Phobius"/>
    </source>
</evidence>
<gene>
    <name evidence="5" type="primary">LOC110985251</name>
</gene>
<keyword evidence="2" id="KW-0812">Transmembrane</keyword>
<comment type="subcellular location">
    <subcellularLocation>
        <location evidence="1">Membrane</location>
        <topology evidence="1">Multi-pass membrane protein</topology>
    </subcellularLocation>
</comment>
<dbReference type="PROSITE" id="PS50850">
    <property type="entry name" value="MFS"/>
    <property type="match status" value="1"/>
</dbReference>
<reference evidence="5" key="1">
    <citation type="submission" date="2025-08" db="UniProtKB">
        <authorList>
            <consortium name="RefSeq"/>
        </authorList>
    </citation>
    <scope>IDENTIFICATION</scope>
</reference>
<keyword evidence="4" id="KW-1185">Reference proteome</keyword>
<dbReference type="GeneID" id="110985251"/>
<evidence type="ECO:0000256" key="1">
    <source>
        <dbReference type="ARBA" id="ARBA00004141"/>
    </source>
</evidence>
<accession>A0A8B7Z854</accession>
<sequence>MRARYQLRLGILATLAGFLQFFVTAIIVKSLGILLVSMGGELRADTWVLGSVFALIECVSDVLAPLAGPVGSAVGHRQAVMLGGVLVSMGFVAASQATNVLQVALLLNLPLATGYCLTNVLTRASLGEYFDSRNFALASGITKTGVSISLVCLPPLVQLFNDMYGWRGTMLLVGSIGAHLVVCGALLIPLPEAAMDRNPRAEYEPLTDSQSSKLLSRLANKCGTTMSLKPLVLRAGKDLNLSLLRNGNFWIVACIFVATRITNC</sequence>
<dbReference type="KEGG" id="aplc:110985251"/>
<evidence type="ECO:0000313" key="4">
    <source>
        <dbReference type="Proteomes" id="UP000694845"/>
    </source>
</evidence>
<feature type="transmembrane region" description="Helical" evidence="2">
    <location>
        <begin position="103"/>
        <end position="122"/>
    </location>
</feature>
<dbReference type="PANTHER" id="PTHR11360">
    <property type="entry name" value="MONOCARBOXYLATE TRANSPORTER"/>
    <property type="match status" value="1"/>
</dbReference>
<feature type="transmembrane region" description="Helical" evidence="2">
    <location>
        <begin position="12"/>
        <end position="35"/>
    </location>
</feature>
<dbReference type="InterPro" id="IPR050327">
    <property type="entry name" value="Proton-linked_MCT"/>
</dbReference>
<dbReference type="AlphaFoldDB" id="A0A8B7Z854"/>
<feature type="domain" description="Major facilitator superfamily (MFS) profile" evidence="3">
    <location>
        <begin position="9"/>
        <end position="264"/>
    </location>
</feature>
<feature type="transmembrane region" description="Helical" evidence="2">
    <location>
        <begin position="134"/>
        <end position="157"/>
    </location>
</feature>
<dbReference type="Pfam" id="PF07690">
    <property type="entry name" value="MFS_1"/>
    <property type="match status" value="1"/>
</dbReference>
<feature type="transmembrane region" description="Helical" evidence="2">
    <location>
        <begin position="169"/>
        <end position="190"/>
    </location>
</feature>
<keyword evidence="2" id="KW-1133">Transmembrane helix</keyword>
<evidence type="ECO:0000313" key="5">
    <source>
        <dbReference type="RefSeq" id="XP_022101844.1"/>
    </source>
</evidence>
<dbReference type="InterPro" id="IPR036259">
    <property type="entry name" value="MFS_trans_sf"/>
</dbReference>
<dbReference type="PANTHER" id="PTHR11360:SF284">
    <property type="entry name" value="EG:103B4.3 PROTEIN-RELATED"/>
    <property type="match status" value="1"/>
</dbReference>
<protein>
    <submittedName>
        <fullName evidence="5">Monocarboxylate transporter 13-like</fullName>
    </submittedName>
</protein>
<dbReference type="RefSeq" id="XP_022101844.1">
    <property type="nucleotide sequence ID" value="XM_022246152.1"/>
</dbReference>
<dbReference type="GO" id="GO:0022857">
    <property type="term" value="F:transmembrane transporter activity"/>
    <property type="evidence" value="ECO:0007669"/>
    <property type="project" value="InterPro"/>
</dbReference>
<name>A0A8B7Z854_ACAPL</name>
<dbReference type="Gene3D" id="1.20.1250.20">
    <property type="entry name" value="MFS general substrate transporter like domains"/>
    <property type="match status" value="1"/>
</dbReference>
<keyword evidence="2" id="KW-0472">Membrane</keyword>
<dbReference type="Proteomes" id="UP000694845">
    <property type="component" value="Unplaced"/>
</dbReference>
<dbReference type="SUPFAM" id="SSF103473">
    <property type="entry name" value="MFS general substrate transporter"/>
    <property type="match status" value="1"/>
</dbReference>
<proteinExistence type="predicted"/>
<dbReference type="InterPro" id="IPR020846">
    <property type="entry name" value="MFS_dom"/>
</dbReference>
<organism evidence="4 5">
    <name type="scientific">Acanthaster planci</name>
    <name type="common">Crown-of-thorns starfish</name>
    <dbReference type="NCBI Taxonomy" id="133434"/>
    <lineage>
        <taxon>Eukaryota</taxon>
        <taxon>Metazoa</taxon>
        <taxon>Echinodermata</taxon>
        <taxon>Eleutherozoa</taxon>
        <taxon>Asterozoa</taxon>
        <taxon>Asteroidea</taxon>
        <taxon>Valvatacea</taxon>
        <taxon>Valvatida</taxon>
        <taxon>Acanthasteridae</taxon>
        <taxon>Acanthaster</taxon>
    </lineage>
</organism>
<dbReference type="GO" id="GO:0016020">
    <property type="term" value="C:membrane"/>
    <property type="evidence" value="ECO:0007669"/>
    <property type="project" value="UniProtKB-SubCell"/>
</dbReference>
<dbReference type="OrthoDB" id="8055603at2759"/>
<dbReference type="InterPro" id="IPR011701">
    <property type="entry name" value="MFS"/>
</dbReference>
<evidence type="ECO:0000259" key="3">
    <source>
        <dbReference type="PROSITE" id="PS50850"/>
    </source>
</evidence>